<evidence type="ECO:0000313" key="5">
    <source>
        <dbReference type="EMBL" id="QDM44710.1"/>
    </source>
</evidence>
<dbReference type="InterPro" id="IPR019734">
    <property type="entry name" value="TPR_rpt"/>
</dbReference>
<reference evidence="4 7" key="2">
    <citation type="submission" date="2022-05" db="EMBL/GenBank/DDBJ databases">
        <title>Genome Sequencing of Bee-Associated Microbes.</title>
        <authorList>
            <person name="Dunlap C."/>
        </authorList>
    </citation>
    <scope>NUCLEOTIDE SEQUENCE [LARGE SCALE GENOMIC DNA]</scope>
    <source>
        <strain evidence="4 7">NRRL B-14613</strain>
    </source>
</reference>
<sequence>MTQNAHQEPVQDPTDTEPCPPAAQEQTPAADEANSDCGREEYDQHTIRYLQQAIQRINQLYQRQEYQEALREAMQLQLEYPEHPTIMSLAAVVHKPVDPDKALDWAGEALRRDIYQPDAWRVRMGIYYDRGEWVAFETAARQLIAMAPDDPTPHLLLAQHQMRKGALEQAVLSLERCIDIEPAGLAYATYSYVLAQLDRTVESKEAERQALAMEEEHAYTLMQLAWAADQRGEKNHSLRLMEKAVRLDPDDSQVREEYMETLQKANLAFRLVWLPAQWFQKLNPWILFVFWVLFAYLKPVLLVAFVLLHVSTHWISRWYVNWKVYGRPWAS</sequence>
<keyword evidence="3" id="KW-0812">Transmembrane</keyword>
<dbReference type="Proteomes" id="UP000315377">
    <property type="component" value="Chromosome"/>
</dbReference>
<evidence type="ECO:0000313" key="7">
    <source>
        <dbReference type="Proteomes" id="UP001209276"/>
    </source>
</evidence>
<evidence type="ECO:0000313" key="6">
    <source>
        <dbReference type="Proteomes" id="UP000315377"/>
    </source>
</evidence>
<dbReference type="Pfam" id="PF13429">
    <property type="entry name" value="TPR_15"/>
    <property type="match status" value="1"/>
</dbReference>
<name>A0AAP9DUT3_PANTH</name>
<dbReference type="PROSITE" id="PS50005">
    <property type="entry name" value="TPR"/>
    <property type="match status" value="1"/>
</dbReference>
<evidence type="ECO:0000256" key="3">
    <source>
        <dbReference type="SAM" id="Phobius"/>
    </source>
</evidence>
<evidence type="ECO:0000256" key="1">
    <source>
        <dbReference type="PROSITE-ProRule" id="PRU00339"/>
    </source>
</evidence>
<evidence type="ECO:0000256" key="2">
    <source>
        <dbReference type="SAM" id="MobiDB-lite"/>
    </source>
</evidence>
<dbReference type="SUPFAM" id="SSF48452">
    <property type="entry name" value="TPR-like"/>
    <property type="match status" value="1"/>
</dbReference>
<keyword evidence="3" id="KW-1133">Transmembrane helix</keyword>
<evidence type="ECO:0000313" key="4">
    <source>
        <dbReference type="EMBL" id="MCY9611127.1"/>
    </source>
</evidence>
<dbReference type="InterPro" id="IPR011990">
    <property type="entry name" value="TPR-like_helical_dom_sf"/>
</dbReference>
<feature type="repeat" description="TPR" evidence="1">
    <location>
        <begin position="218"/>
        <end position="251"/>
    </location>
</feature>
<dbReference type="EMBL" id="CP041405">
    <property type="protein sequence ID" value="QDM44710.1"/>
    <property type="molecule type" value="Genomic_DNA"/>
</dbReference>
<dbReference type="GeneID" id="76997355"/>
<evidence type="ECO:0008006" key="8">
    <source>
        <dbReference type="Google" id="ProtNLM"/>
    </source>
</evidence>
<feature type="transmembrane region" description="Helical" evidence="3">
    <location>
        <begin position="285"/>
        <end position="308"/>
    </location>
</feature>
<gene>
    <name evidence="5" type="ORF">FLT43_15435</name>
    <name evidence="4" type="ORF">M5W83_28685</name>
</gene>
<accession>A0AAP9DUT3</accession>
<feature type="region of interest" description="Disordered" evidence="2">
    <location>
        <begin position="1"/>
        <end position="37"/>
    </location>
</feature>
<dbReference type="EMBL" id="JAMDMM010000074">
    <property type="protein sequence ID" value="MCY9611127.1"/>
    <property type="molecule type" value="Genomic_DNA"/>
</dbReference>
<dbReference type="Gene3D" id="1.25.40.10">
    <property type="entry name" value="Tetratricopeptide repeat domain"/>
    <property type="match status" value="1"/>
</dbReference>
<organism evidence="5 6">
    <name type="scientific">Paenibacillus thiaminolyticus</name>
    <name type="common">Bacillus thiaminolyticus</name>
    <dbReference type="NCBI Taxonomy" id="49283"/>
    <lineage>
        <taxon>Bacteria</taxon>
        <taxon>Bacillati</taxon>
        <taxon>Bacillota</taxon>
        <taxon>Bacilli</taxon>
        <taxon>Bacillales</taxon>
        <taxon>Paenibacillaceae</taxon>
        <taxon>Paenibacillus</taxon>
    </lineage>
</organism>
<reference evidence="5 6" key="1">
    <citation type="submission" date="2019-07" db="EMBL/GenBank/DDBJ databases">
        <title>Paenibacillus thiaminolyticus NRRL B-4156.</title>
        <authorList>
            <person name="Hehnly C."/>
            <person name="Zhang L."/>
        </authorList>
    </citation>
    <scope>NUCLEOTIDE SEQUENCE [LARGE SCALE GENOMIC DNA]</scope>
    <source>
        <strain evidence="5 6">NRRL B-4156</strain>
    </source>
</reference>
<dbReference type="AlphaFoldDB" id="A0AAP9DUT3"/>
<keyword evidence="3" id="KW-0472">Membrane</keyword>
<dbReference type="RefSeq" id="WP_087444469.1">
    <property type="nucleotide sequence ID" value="NZ_CABMNB010000046.1"/>
</dbReference>
<protein>
    <recommendedName>
        <fullName evidence="8">Tetratricopeptide repeat protein</fullName>
    </recommendedName>
</protein>
<dbReference type="Proteomes" id="UP001209276">
    <property type="component" value="Unassembled WGS sequence"/>
</dbReference>
<keyword evidence="7" id="KW-1185">Reference proteome</keyword>
<proteinExistence type="predicted"/>
<keyword evidence="1" id="KW-0802">TPR repeat</keyword>